<accession>A0AA35ZCI0</accession>
<protein>
    <submittedName>
        <fullName evidence="2">Uncharacterized protein</fullName>
    </submittedName>
</protein>
<organism evidence="2 3">
    <name type="scientific">Lactuca saligna</name>
    <name type="common">Willowleaf lettuce</name>
    <dbReference type="NCBI Taxonomy" id="75948"/>
    <lineage>
        <taxon>Eukaryota</taxon>
        <taxon>Viridiplantae</taxon>
        <taxon>Streptophyta</taxon>
        <taxon>Embryophyta</taxon>
        <taxon>Tracheophyta</taxon>
        <taxon>Spermatophyta</taxon>
        <taxon>Magnoliopsida</taxon>
        <taxon>eudicotyledons</taxon>
        <taxon>Gunneridae</taxon>
        <taxon>Pentapetalae</taxon>
        <taxon>asterids</taxon>
        <taxon>campanulids</taxon>
        <taxon>Asterales</taxon>
        <taxon>Asteraceae</taxon>
        <taxon>Cichorioideae</taxon>
        <taxon>Cichorieae</taxon>
        <taxon>Lactucinae</taxon>
        <taxon>Lactuca</taxon>
    </lineage>
</organism>
<feature type="coiled-coil region" evidence="1">
    <location>
        <begin position="190"/>
        <end position="218"/>
    </location>
</feature>
<name>A0AA35ZCI0_LACSI</name>
<evidence type="ECO:0000313" key="3">
    <source>
        <dbReference type="Proteomes" id="UP001177003"/>
    </source>
</evidence>
<dbReference type="Proteomes" id="UP001177003">
    <property type="component" value="Chromosome 6"/>
</dbReference>
<dbReference type="EMBL" id="OX465082">
    <property type="protein sequence ID" value="CAI9289442.1"/>
    <property type="molecule type" value="Genomic_DNA"/>
</dbReference>
<dbReference type="PANTHER" id="PTHR31973:SF187">
    <property type="entry name" value="MUTATOR TRANSPOSASE MUDRA PROTEIN"/>
    <property type="match status" value="1"/>
</dbReference>
<keyword evidence="3" id="KW-1185">Reference proteome</keyword>
<gene>
    <name evidence="2" type="ORF">LSALG_LOCUS28683</name>
</gene>
<keyword evidence="1" id="KW-0175">Coiled coil</keyword>
<dbReference type="AlphaFoldDB" id="A0AA35ZCI0"/>
<reference evidence="2" key="1">
    <citation type="submission" date="2023-04" db="EMBL/GenBank/DDBJ databases">
        <authorList>
            <person name="Vijverberg K."/>
            <person name="Xiong W."/>
            <person name="Schranz E."/>
        </authorList>
    </citation>
    <scope>NUCLEOTIDE SEQUENCE</scope>
</reference>
<sequence length="289" mass="33977">MARKPETWYRAFFSHGHACEAVENMVVECFNDMIKEIRNKPLLTMLEEIRILLMKRLWTVVPSDGDVFETRYGYNRYKVDLAACTCTCNLWMLSGIRFGPFIPRRDDAPPLVSESGDQVGGPAVSPMKRTKMMARRGGKTKVFGSMNKTPKKTPNALLTSLPYCRFMEKLRKQVLMKEMFRKEMFRKKRLKKERLRKNKLKRERVRKKKLKRERLRKKKLNAEWLRKKKLKREGGGGVGARVIPLGHGSYKFHWEKKRKPSERIRKLKLRKMIEDADDGGSSKTPWVLD</sequence>
<evidence type="ECO:0000256" key="1">
    <source>
        <dbReference type="SAM" id="Coils"/>
    </source>
</evidence>
<dbReference type="PANTHER" id="PTHR31973">
    <property type="entry name" value="POLYPROTEIN, PUTATIVE-RELATED"/>
    <property type="match status" value="1"/>
</dbReference>
<proteinExistence type="predicted"/>
<evidence type="ECO:0000313" key="2">
    <source>
        <dbReference type="EMBL" id="CAI9289442.1"/>
    </source>
</evidence>